<organism evidence="2 3">
    <name type="scientific">Empedobacter falsenii</name>
    <dbReference type="NCBI Taxonomy" id="343874"/>
    <lineage>
        <taxon>Bacteria</taxon>
        <taxon>Pseudomonadati</taxon>
        <taxon>Bacteroidota</taxon>
        <taxon>Flavobacteriia</taxon>
        <taxon>Flavobacteriales</taxon>
        <taxon>Weeksellaceae</taxon>
        <taxon>Empedobacter</taxon>
    </lineage>
</organism>
<dbReference type="RefSeq" id="WP_284583624.1">
    <property type="nucleotide sequence ID" value="NZ_CP106831.1"/>
</dbReference>
<keyword evidence="1" id="KW-0812">Transmembrane</keyword>
<evidence type="ECO:0008006" key="4">
    <source>
        <dbReference type="Google" id="ProtNLM"/>
    </source>
</evidence>
<keyword evidence="1" id="KW-0472">Membrane</keyword>
<name>A0ABY8V9E1_9FLAO</name>
<protein>
    <recommendedName>
        <fullName evidence="4">SHOCT domain-containing protein</fullName>
    </recommendedName>
</protein>
<proteinExistence type="predicted"/>
<keyword evidence="3" id="KW-1185">Reference proteome</keyword>
<reference evidence="2 3" key="1">
    <citation type="submission" date="2022-09" db="EMBL/GenBank/DDBJ databases">
        <title>Whole genome sequencing analysis of tet(X)-positive Empedobacter falsenii YWS9-3.</title>
        <authorList>
            <person name="Chen C."/>
            <person name="Lv Y.-L."/>
        </authorList>
    </citation>
    <scope>NUCLEOTIDE SEQUENCE [LARGE SCALE GENOMIC DNA]</scope>
    <source>
        <strain evidence="2 3">YWS9-3_T</strain>
    </source>
</reference>
<evidence type="ECO:0000313" key="3">
    <source>
        <dbReference type="Proteomes" id="UP001223501"/>
    </source>
</evidence>
<evidence type="ECO:0000313" key="2">
    <source>
        <dbReference type="EMBL" id="WIH97526.1"/>
    </source>
</evidence>
<feature type="transmembrane region" description="Helical" evidence="1">
    <location>
        <begin position="6"/>
        <end position="27"/>
    </location>
</feature>
<evidence type="ECO:0000256" key="1">
    <source>
        <dbReference type="SAM" id="Phobius"/>
    </source>
</evidence>
<gene>
    <name evidence="2" type="ORF">OBA43_00925</name>
</gene>
<sequence>MNNSGGGGISLLVLMGLYLVLSIAVGIKADNRKFGFWGGFLTSFFFTPIIGFIVTLFSKTLDEQKFEQEMLENQKEQTRLLAEKSENNTISIADEIEKLVSLQEKGLLTEGEFQQAKQRLINKD</sequence>
<feature type="transmembrane region" description="Helical" evidence="1">
    <location>
        <begin position="34"/>
        <end position="57"/>
    </location>
</feature>
<dbReference type="EMBL" id="CP106831">
    <property type="protein sequence ID" value="WIH97526.1"/>
    <property type="molecule type" value="Genomic_DNA"/>
</dbReference>
<accession>A0ABY8V9E1</accession>
<dbReference type="Proteomes" id="UP001223501">
    <property type="component" value="Chromosome"/>
</dbReference>
<keyword evidence="1" id="KW-1133">Transmembrane helix</keyword>